<gene>
    <name evidence="3" type="ORF">KFK09_013327</name>
</gene>
<evidence type="ECO:0000256" key="1">
    <source>
        <dbReference type="ARBA" id="ARBA00022574"/>
    </source>
</evidence>
<keyword evidence="4" id="KW-1185">Reference proteome</keyword>
<dbReference type="OrthoDB" id="3367at2759"/>
<evidence type="ECO:0000313" key="4">
    <source>
        <dbReference type="Proteomes" id="UP000829196"/>
    </source>
</evidence>
<dbReference type="InterPro" id="IPR051362">
    <property type="entry name" value="WD_repeat_creC_regulators"/>
</dbReference>
<accession>A0A8T3B8I4</accession>
<keyword evidence="2" id="KW-0677">Repeat</keyword>
<keyword evidence="1" id="KW-0853">WD repeat</keyword>
<dbReference type="Gene3D" id="1.10.510.10">
    <property type="entry name" value="Transferase(Phosphotransferase) domain 1"/>
    <property type="match status" value="1"/>
</dbReference>
<reference evidence="3" key="1">
    <citation type="journal article" date="2022" name="Front. Genet.">
        <title>Chromosome-Scale Assembly of the Dendrobium nobile Genome Provides Insights Into the Molecular Mechanism of the Biosynthesis of the Medicinal Active Ingredient of Dendrobium.</title>
        <authorList>
            <person name="Xu Q."/>
            <person name="Niu S.-C."/>
            <person name="Li K.-L."/>
            <person name="Zheng P.-J."/>
            <person name="Zhang X.-J."/>
            <person name="Jia Y."/>
            <person name="Liu Y."/>
            <person name="Niu Y.-X."/>
            <person name="Yu L.-H."/>
            <person name="Chen D.-F."/>
            <person name="Zhang G.-Q."/>
        </authorList>
    </citation>
    <scope>NUCLEOTIDE SEQUENCE</scope>
    <source>
        <tissue evidence="3">Leaf</tissue>
    </source>
</reference>
<sequence length="317" mass="34413">MRTSLTCDGFAECARGTSEAARRKEQGMSADVWSLGCIVIEMFTGRALKSDFKSPEGRYKLQYEKTHTAGLLHYYHRKSVSQLIIAYLKEKSASQGPSAPSTLSSSSVVKSAAAWLFVGVIGSKTFSYGGTNGGSKVASGTSKFGGTFGAGSSSSPVAFNYDGKMAYLIFNDGSDQRPIHFSSSNPLCHSFDSEATEAKYGHDLLIVLQSGDSEFRYHVFNICVVAGIYAAVELGNIRLSVARIASKLGIPLAVDTRTTQKTRLSFTRLPVYPILLHNQPWFKLSEEEVGVEFHMPLMPEVKAISDLILPAPLILKS</sequence>
<protein>
    <recommendedName>
        <fullName evidence="5">Protein kinase domain-containing protein</fullName>
    </recommendedName>
</protein>
<organism evidence="3 4">
    <name type="scientific">Dendrobium nobile</name>
    <name type="common">Orchid</name>
    <dbReference type="NCBI Taxonomy" id="94219"/>
    <lineage>
        <taxon>Eukaryota</taxon>
        <taxon>Viridiplantae</taxon>
        <taxon>Streptophyta</taxon>
        <taxon>Embryophyta</taxon>
        <taxon>Tracheophyta</taxon>
        <taxon>Spermatophyta</taxon>
        <taxon>Magnoliopsida</taxon>
        <taxon>Liliopsida</taxon>
        <taxon>Asparagales</taxon>
        <taxon>Orchidaceae</taxon>
        <taxon>Epidendroideae</taxon>
        <taxon>Malaxideae</taxon>
        <taxon>Dendrobiinae</taxon>
        <taxon>Dendrobium</taxon>
    </lineage>
</organism>
<name>A0A8T3B8I4_DENNO</name>
<dbReference type="EMBL" id="JAGYWB010000010">
    <property type="protein sequence ID" value="KAI0507205.1"/>
    <property type="molecule type" value="Genomic_DNA"/>
</dbReference>
<dbReference type="InterPro" id="IPR011009">
    <property type="entry name" value="Kinase-like_dom_sf"/>
</dbReference>
<dbReference type="PANTHER" id="PTHR14107:SF16">
    <property type="entry name" value="AT02583P"/>
    <property type="match status" value="1"/>
</dbReference>
<evidence type="ECO:0008006" key="5">
    <source>
        <dbReference type="Google" id="ProtNLM"/>
    </source>
</evidence>
<dbReference type="SUPFAM" id="SSF56112">
    <property type="entry name" value="Protein kinase-like (PK-like)"/>
    <property type="match status" value="1"/>
</dbReference>
<evidence type="ECO:0000256" key="2">
    <source>
        <dbReference type="ARBA" id="ARBA00022737"/>
    </source>
</evidence>
<evidence type="ECO:0000313" key="3">
    <source>
        <dbReference type="EMBL" id="KAI0507205.1"/>
    </source>
</evidence>
<dbReference type="Proteomes" id="UP000829196">
    <property type="component" value="Unassembled WGS sequence"/>
</dbReference>
<dbReference type="PANTHER" id="PTHR14107">
    <property type="entry name" value="WD REPEAT PROTEIN"/>
    <property type="match status" value="1"/>
</dbReference>
<dbReference type="AlphaFoldDB" id="A0A8T3B8I4"/>
<comment type="caution">
    <text evidence="3">The sequence shown here is derived from an EMBL/GenBank/DDBJ whole genome shotgun (WGS) entry which is preliminary data.</text>
</comment>
<proteinExistence type="predicted"/>